<dbReference type="Proteomes" id="UP000234323">
    <property type="component" value="Unassembled WGS sequence"/>
</dbReference>
<reference evidence="1 2" key="1">
    <citation type="submission" date="2015-10" db="EMBL/GenBank/DDBJ databases">
        <title>Genome analyses suggest a sexual origin of heterokaryosis in a supposedly ancient asexual fungus.</title>
        <authorList>
            <person name="Ropars J."/>
            <person name="Sedzielewska K."/>
            <person name="Noel J."/>
            <person name="Charron P."/>
            <person name="Farinelli L."/>
            <person name="Marton T."/>
            <person name="Kruger M."/>
            <person name="Pelin A."/>
            <person name="Brachmann A."/>
            <person name="Corradi N."/>
        </authorList>
    </citation>
    <scope>NUCLEOTIDE SEQUENCE [LARGE SCALE GENOMIC DNA]</scope>
    <source>
        <strain evidence="1 2">A4</strain>
    </source>
</reference>
<dbReference type="VEuPathDB" id="FungiDB:RhiirFUN_009271"/>
<dbReference type="EMBL" id="LLXI01000767">
    <property type="protein sequence ID" value="PKY49646.1"/>
    <property type="molecule type" value="Genomic_DNA"/>
</dbReference>
<comment type="caution">
    <text evidence="1">The sequence shown here is derived from an EMBL/GenBank/DDBJ whole genome shotgun (WGS) entry which is preliminary data.</text>
</comment>
<protein>
    <submittedName>
        <fullName evidence="1">Uncharacterized protein</fullName>
    </submittedName>
</protein>
<dbReference type="AlphaFoldDB" id="A0A2I1GSM5"/>
<dbReference type="VEuPathDB" id="FungiDB:FUN_007503"/>
<sequence length="146" mass="16749">MVEVNALAEFNAASLKMLTYIYGNKSTAIDNELKAHVRDKSKSFLALVIYQEIFNNQLKNPQIHTKPNFFCKDYDIQKGNLMDYINPLQRKIFKDNHTKCSSITTTGITKNVDNNNLQVNTDLQLLYDNSLPFPSLLVYLPAKLIF</sequence>
<dbReference type="VEuPathDB" id="FungiDB:RhiirA1_540705"/>
<evidence type="ECO:0000313" key="1">
    <source>
        <dbReference type="EMBL" id="PKY49646.1"/>
    </source>
</evidence>
<keyword evidence="2" id="KW-1185">Reference proteome</keyword>
<evidence type="ECO:0000313" key="2">
    <source>
        <dbReference type="Proteomes" id="UP000234323"/>
    </source>
</evidence>
<name>A0A2I1GSM5_9GLOM</name>
<gene>
    <name evidence="1" type="ORF">RhiirA4_465719</name>
</gene>
<organism evidence="1 2">
    <name type="scientific">Rhizophagus irregularis</name>
    <dbReference type="NCBI Taxonomy" id="588596"/>
    <lineage>
        <taxon>Eukaryota</taxon>
        <taxon>Fungi</taxon>
        <taxon>Fungi incertae sedis</taxon>
        <taxon>Mucoromycota</taxon>
        <taxon>Glomeromycotina</taxon>
        <taxon>Glomeromycetes</taxon>
        <taxon>Glomerales</taxon>
        <taxon>Glomeraceae</taxon>
        <taxon>Rhizophagus</taxon>
    </lineage>
</organism>
<proteinExistence type="predicted"/>
<accession>A0A2I1GSM5</accession>